<keyword evidence="4 10" id="KW-0808">Transferase</keyword>
<keyword evidence="7 8" id="KW-0472">Membrane</keyword>
<dbReference type="PANTHER" id="PTHR33908:SF3">
    <property type="entry name" value="UNDECAPRENYL PHOSPHATE-ALPHA-4-AMINO-4-DEOXY-L-ARABINOSE ARABINOSYL TRANSFERASE"/>
    <property type="match status" value="1"/>
</dbReference>
<feature type="transmembrane region" description="Helical" evidence="8">
    <location>
        <begin position="350"/>
        <end position="370"/>
    </location>
</feature>
<comment type="caution">
    <text evidence="10">The sequence shown here is derived from an EMBL/GenBank/DDBJ whole genome shotgun (WGS) entry which is preliminary data.</text>
</comment>
<evidence type="ECO:0000259" key="9">
    <source>
        <dbReference type="Pfam" id="PF02366"/>
    </source>
</evidence>
<dbReference type="PANTHER" id="PTHR33908">
    <property type="entry name" value="MANNOSYLTRANSFERASE YKCB-RELATED"/>
    <property type="match status" value="1"/>
</dbReference>
<dbReference type="GO" id="GO:0005886">
    <property type="term" value="C:plasma membrane"/>
    <property type="evidence" value="ECO:0007669"/>
    <property type="project" value="UniProtKB-SubCell"/>
</dbReference>
<feature type="transmembrane region" description="Helical" evidence="8">
    <location>
        <begin position="318"/>
        <end position="338"/>
    </location>
</feature>
<dbReference type="Proteomes" id="UP000186894">
    <property type="component" value="Unassembled WGS sequence"/>
</dbReference>
<dbReference type="InterPro" id="IPR003342">
    <property type="entry name" value="ArnT-like_N"/>
</dbReference>
<reference evidence="10 11" key="1">
    <citation type="submission" date="2016-09" db="EMBL/GenBank/DDBJ databases">
        <title>Rhizobium oryziradicis sp. nov., isolated from the root of rice.</title>
        <authorList>
            <person name="Zhao J."/>
            <person name="Zhang X."/>
        </authorList>
    </citation>
    <scope>NUCLEOTIDE SEQUENCE [LARGE SCALE GENOMIC DNA]</scope>
    <source>
        <strain evidence="10 11">N19</strain>
    </source>
</reference>
<evidence type="ECO:0000256" key="8">
    <source>
        <dbReference type="SAM" id="Phobius"/>
    </source>
</evidence>
<keyword evidence="3 10" id="KW-0328">Glycosyltransferase</keyword>
<organism evidence="10 11">
    <name type="scientific">Rhizobium oryziradicis</name>
    <dbReference type="NCBI Taxonomy" id="1867956"/>
    <lineage>
        <taxon>Bacteria</taxon>
        <taxon>Pseudomonadati</taxon>
        <taxon>Pseudomonadota</taxon>
        <taxon>Alphaproteobacteria</taxon>
        <taxon>Hyphomicrobiales</taxon>
        <taxon>Rhizobiaceae</taxon>
        <taxon>Rhizobium/Agrobacterium group</taxon>
        <taxon>Rhizobium</taxon>
    </lineage>
</organism>
<feature type="transmembrane region" description="Helical" evidence="8">
    <location>
        <begin position="159"/>
        <end position="192"/>
    </location>
</feature>
<feature type="transmembrane region" description="Helical" evidence="8">
    <location>
        <begin position="7"/>
        <end position="27"/>
    </location>
</feature>
<keyword evidence="6 8" id="KW-1133">Transmembrane helix</keyword>
<feature type="transmembrane region" description="Helical" evidence="8">
    <location>
        <begin position="82"/>
        <end position="100"/>
    </location>
</feature>
<dbReference type="STRING" id="1867956.BJF95_12545"/>
<feature type="domain" description="ArnT-like N-terminal" evidence="9">
    <location>
        <begin position="31"/>
        <end position="233"/>
    </location>
</feature>
<dbReference type="OrthoDB" id="9775035at2"/>
<feature type="transmembrane region" description="Helical" evidence="8">
    <location>
        <begin position="264"/>
        <end position="283"/>
    </location>
</feature>
<keyword evidence="2" id="KW-1003">Cell membrane</keyword>
<protein>
    <submittedName>
        <fullName evidence="10">Dolichyl-phosphate-mannose--protein mannosyltransferase</fullName>
    </submittedName>
</protein>
<evidence type="ECO:0000313" key="11">
    <source>
        <dbReference type="Proteomes" id="UP000186894"/>
    </source>
</evidence>
<proteinExistence type="predicted"/>
<dbReference type="Pfam" id="PF02366">
    <property type="entry name" value="PMT"/>
    <property type="match status" value="1"/>
</dbReference>
<feature type="transmembrane region" description="Helical" evidence="8">
    <location>
        <begin position="112"/>
        <end position="132"/>
    </location>
</feature>
<evidence type="ECO:0000256" key="7">
    <source>
        <dbReference type="ARBA" id="ARBA00023136"/>
    </source>
</evidence>
<evidence type="ECO:0000256" key="2">
    <source>
        <dbReference type="ARBA" id="ARBA00022475"/>
    </source>
</evidence>
<dbReference type="RefSeq" id="WP_075641753.1">
    <property type="nucleotide sequence ID" value="NZ_MKIM01000033.1"/>
</dbReference>
<dbReference type="GO" id="GO:0000030">
    <property type="term" value="F:mannosyltransferase activity"/>
    <property type="evidence" value="ECO:0007669"/>
    <property type="project" value="InterPro"/>
</dbReference>
<dbReference type="InterPro" id="IPR050297">
    <property type="entry name" value="LipidA_mod_glycosyltrf_83"/>
</dbReference>
<dbReference type="AlphaFoldDB" id="A0A1Q8ZKH9"/>
<dbReference type="GO" id="GO:0010041">
    <property type="term" value="P:response to iron(III) ion"/>
    <property type="evidence" value="ECO:0007669"/>
    <property type="project" value="TreeGrafter"/>
</dbReference>
<dbReference type="GO" id="GO:0009103">
    <property type="term" value="P:lipopolysaccharide biosynthetic process"/>
    <property type="evidence" value="ECO:0007669"/>
    <property type="project" value="UniProtKB-ARBA"/>
</dbReference>
<dbReference type="GO" id="GO:0016763">
    <property type="term" value="F:pentosyltransferase activity"/>
    <property type="evidence" value="ECO:0007669"/>
    <property type="project" value="TreeGrafter"/>
</dbReference>
<dbReference type="GO" id="GO:0006493">
    <property type="term" value="P:protein O-linked glycosylation"/>
    <property type="evidence" value="ECO:0007669"/>
    <property type="project" value="InterPro"/>
</dbReference>
<name>A0A1Q8ZKH9_9HYPH</name>
<evidence type="ECO:0000256" key="5">
    <source>
        <dbReference type="ARBA" id="ARBA00022692"/>
    </source>
</evidence>
<evidence type="ECO:0000256" key="1">
    <source>
        <dbReference type="ARBA" id="ARBA00004651"/>
    </source>
</evidence>
<evidence type="ECO:0000256" key="3">
    <source>
        <dbReference type="ARBA" id="ARBA00022676"/>
    </source>
</evidence>
<sequence length="466" mass="51510">MNKDRAIVWGLLSLLILRLLAMLWVPLTDPTEGRYAEIARKMVETGNWITPQFDYGVPFWAKPPLHTWVSAAGIALFGANPFAARLGILMATLATLAILWRWGCSIVERRTASVAVLLTASSGLFFVCAAYVQTDMLLTLGVVACMAGFYGGLKGDRRWGWLFFIGIVIGLLAKGPVAGVLSTFPIFIWMLWRGGWRDLGRLPWVGGTIMCVVLVVPWYVAAEIATPGFLHYFLIGEHIQRFLQPGWKGDLYGAGREQPRGTIWLFWIAATLPWSPLIPLLIWRQRKGSMRDKDGLRLYLLLFALTPLLFFTAAANILIAYVLPGIPAAALLAAILWAQTGRSGVRWMTIGMIEIVVLALMVIGASFMSISTSPLPSDGPIVSAYSGQGRLAILDSRSFSAEFYTKGKITRFKTPNELAQWMKPGDGVLVRKDERAAFVARFGTSVHPSIEDANYILFIWNGPVKT</sequence>
<evidence type="ECO:0000256" key="4">
    <source>
        <dbReference type="ARBA" id="ARBA00022679"/>
    </source>
</evidence>
<evidence type="ECO:0000256" key="6">
    <source>
        <dbReference type="ARBA" id="ARBA00022989"/>
    </source>
</evidence>
<feature type="transmembrane region" description="Helical" evidence="8">
    <location>
        <begin position="204"/>
        <end position="221"/>
    </location>
</feature>
<gene>
    <name evidence="10" type="ORF">BJF95_12545</name>
</gene>
<accession>A0A1Q8ZKH9</accession>
<keyword evidence="5 8" id="KW-0812">Transmembrane</keyword>
<feature type="transmembrane region" description="Helical" evidence="8">
    <location>
        <begin position="295"/>
        <end position="312"/>
    </location>
</feature>
<comment type="subcellular location">
    <subcellularLocation>
        <location evidence="1">Cell membrane</location>
        <topology evidence="1">Multi-pass membrane protein</topology>
    </subcellularLocation>
</comment>
<keyword evidence="11" id="KW-1185">Reference proteome</keyword>
<evidence type="ECO:0000313" key="10">
    <source>
        <dbReference type="EMBL" id="OLP42281.1"/>
    </source>
</evidence>
<dbReference type="EMBL" id="MKIM01000033">
    <property type="protein sequence ID" value="OLP42281.1"/>
    <property type="molecule type" value="Genomic_DNA"/>
</dbReference>